<dbReference type="PANTHER" id="PTHR35149">
    <property type="entry name" value="SLL5132 PROTEIN"/>
    <property type="match status" value="1"/>
</dbReference>
<keyword evidence="3" id="KW-1185">Reference proteome</keyword>
<dbReference type="PANTHER" id="PTHR35149:SF1">
    <property type="entry name" value="DUF5655 DOMAIN-CONTAINING PROTEIN"/>
    <property type="match status" value="1"/>
</dbReference>
<organism evidence="2 3">
    <name type="scientific">Nocardiopsis kunsanensis</name>
    <dbReference type="NCBI Taxonomy" id="141693"/>
    <lineage>
        <taxon>Bacteria</taxon>
        <taxon>Bacillati</taxon>
        <taxon>Actinomycetota</taxon>
        <taxon>Actinomycetes</taxon>
        <taxon>Streptosporangiales</taxon>
        <taxon>Nocardiopsidaceae</taxon>
        <taxon>Nocardiopsis</taxon>
    </lineage>
</organism>
<name>A0A918XBE4_9ACTN</name>
<evidence type="ECO:0000259" key="1">
    <source>
        <dbReference type="Pfam" id="PF07510"/>
    </source>
</evidence>
<gene>
    <name evidence="2" type="ORF">GCM10007147_15670</name>
</gene>
<comment type="caution">
    <text evidence="2">The sequence shown here is derived from an EMBL/GenBank/DDBJ whole genome shotgun (WGS) entry which is preliminary data.</text>
</comment>
<evidence type="ECO:0000313" key="3">
    <source>
        <dbReference type="Proteomes" id="UP000654947"/>
    </source>
</evidence>
<reference evidence="2 3" key="1">
    <citation type="journal article" date="2014" name="Int. J. Syst. Evol. Microbiol.">
        <title>Complete genome sequence of Corynebacterium casei LMG S-19264T (=DSM 44701T), isolated from a smear-ripened cheese.</title>
        <authorList>
            <consortium name="US DOE Joint Genome Institute (JGI-PGF)"/>
            <person name="Walter F."/>
            <person name="Albersmeier A."/>
            <person name="Kalinowski J."/>
            <person name="Ruckert C."/>
        </authorList>
    </citation>
    <scope>NUCLEOTIDE SEQUENCE [LARGE SCALE GENOMIC DNA]</scope>
    <source>
        <strain evidence="2 3">KCTC 19473</strain>
    </source>
</reference>
<evidence type="ECO:0000313" key="2">
    <source>
        <dbReference type="EMBL" id="GHD21814.1"/>
    </source>
</evidence>
<protein>
    <recommendedName>
        <fullName evidence="1">GmrSD restriction endonucleases C-terminal domain-containing protein</fullName>
    </recommendedName>
</protein>
<dbReference type="AlphaFoldDB" id="A0A918XBE4"/>
<dbReference type="RefSeq" id="WP_230479920.1">
    <property type="nucleotide sequence ID" value="NZ_BMXL01000005.1"/>
</dbReference>
<dbReference type="Proteomes" id="UP000654947">
    <property type="component" value="Unassembled WGS sequence"/>
</dbReference>
<accession>A0A918XBE4</accession>
<feature type="domain" description="GmrSD restriction endonucleases C-terminal" evidence="1">
    <location>
        <begin position="93"/>
        <end position="235"/>
    </location>
</feature>
<dbReference type="InterPro" id="IPR011089">
    <property type="entry name" value="GmrSD_C"/>
</dbReference>
<sequence>MAAILQRLVDWGNMIYRPLALHLLVLRDQGHADTEELIRALGYVESFMVRRMIAGVPTQGLNRIFMSSPKEIPPGGSVADSVHRYLSDPRRRWPTDRILDEAVATRNFYWSGRGPQRTYVLRRLEESFGSPEPVDFTKARLSIEHVLPQKPTEKWHALLSTQSDPGESGEELHTRLLHTLGNLTLTAQNAKLSNHMFDRERGIFDSSALRMNREIAEVASWGRPEIEERAAELAERAKVLWPAPLDAGQDRGLLEEASGKRIGEALAMVASENWTTHRELALLASTRPATVATYLAEHEDAPHRDRAFADTAAAEQAGMSHDRFVPAATLAELTGLDIDRAVERERRFREQLVEHRSAGTTKAVLELIDGWDGLGGALRWGEGAETSCFMLTWDQLTSSHERWALTLYPKMGTAEVVFQHLHSRPPFDTVGMRRQLLDRFNAVPGIALPEDALDRRPNFRLESLSGDGGQQVLEVLAWFRERCKEWLATQG</sequence>
<dbReference type="EMBL" id="BMXL01000005">
    <property type="protein sequence ID" value="GHD21814.1"/>
    <property type="molecule type" value="Genomic_DNA"/>
</dbReference>
<dbReference type="Pfam" id="PF07510">
    <property type="entry name" value="GmrSD_C"/>
    <property type="match status" value="1"/>
</dbReference>
<proteinExistence type="predicted"/>